<comment type="caution">
    <text evidence="3">The sequence shown here is derived from an EMBL/GenBank/DDBJ whole genome shotgun (WGS) entry which is preliminary data.</text>
</comment>
<keyword evidence="2" id="KW-0472">Membrane</keyword>
<dbReference type="Proteomes" id="UP000235015">
    <property type="component" value="Unassembled WGS sequence"/>
</dbReference>
<dbReference type="RefSeq" id="WP_273439119.1">
    <property type="nucleotide sequence ID" value="NZ_PKUN01000010.1"/>
</dbReference>
<evidence type="ECO:0000256" key="2">
    <source>
        <dbReference type="SAM" id="Phobius"/>
    </source>
</evidence>
<feature type="transmembrane region" description="Helical" evidence="2">
    <location>
        <begin position="39"/>
        <end position="56"/>
    </location>
</feature>
<dbReference type="EMBL" id="PKUN01000010">
    <property type="protein sequence ID" value="PLX61796.1"/>
    <property type="molecule type" value="Genomic_DNA"/>
</dbReference>
<evidence type="ECO:0000256" key="1">
    <source>
        <dbReference type="SAM" id="MobiDB-lite"/>
    </source>
</evidence>
<organism evidence="3 4">
    <name type="scientific">Sedimenticola selenatireducens</name>
    <dbReference type="NCBI Taxonomy" id="191960"/>
    <lineage>
        <taxon>Bacteria</taxon>
        <taxon>Pseudomonadati</taxon>
        <taxon>Pseudomonadota</taxon>
        <taxon>Gammaproteobacteria</taxon>
        <taxon>Chromatiales</taxon>
        <taxon>Sedimenticolaceae</taxon>
        <taxon>Sedimenticola</taxon>
    </lineage>
</organism>
<name>A0A2N6CWZ6_9GAMM</name>
<feature type="compositionally biased region" description="Basic residues" evidence="1">
    <location>
        <begin position="60"/>
        <end position="73"/>
    </location>
</feature>
<proteinExistence type="predicted"/>
<sequence length="81" mass="9038">MLGTSFSIPTLHAPGLVKVRYLPLFPHLNTLERQATPNLEHLIVAGVGYLLAFGLWRKKSSGKGRKRKARVTKKAVEKKES</sequence>
<dbReference type="AlphaFoldDB" id="A0A2N6CWZ6"/>
<keyword evidence="2" id="KW-0812">Transmembrane</keyword>
<protein>
    <submittedName>
        <fullName evidence="3">Uncharacterized protein</fullName>
    </submittedName>
</protein>
<evidence type="ECO:0000313" key="3">
    <source>
        <dbReference type="EMBL" id="PLX61796.1"/>
    </source>
</evidence>
<reference evidence="3 4" key="1">
    <citation type="submission" date="2017-11" db="EMBL/GenBank/DDBJ databases">
        <title>Genome-resolved metagenomics identifies genetic mobility, metabolic interactions, and unexpected diversity in perchlorate-reducing communities.</title>
        <authorList>
            <person name="Barnum T.P."/>
            <person name="Figueroa I.A."/>
            <person name="Carlstrom C.I."/>
            <person name="Lucas L.N."/>
            <person name="Engelbrektson A.L."/>
            <person name="Coates J.D."/>
        </authorList>
    </citation>
    <scope>NUCLEOTIDE SEQUENCE [LARGE SCALE GENOMIC DNA]</scope>
    <source>
        <strain evidence="3">BM301</strain>
    </source>
</reference>
<feature type="region of interest" description="Disordered" evidence="1">
    <location>
        <begin position="60"/>
        <end position="81"/>
    </location>
</feature>
<gene>
    <name evidence="3" type="ORF">C0630_09685</name>
</gene>
<keyword evidence="2" id="KW-1133">Transmembrane helix</keyword>
<accession>A0A2N6CWZ6</accession>
<evidence type="ECO:0000313" key="4">
    <source>
        <dbReference type="Proteomes" id="UP000235015"/>
    </source>
</evidence>